<dbReference type="Proteomes" id="UP000777935">
    <property type="component" value="Unassembled WGS sequence"/>
</dbReference>
<dbReference type="CDD" id="cd03049">
    <property type="entry name" value="GST_N_3"/>
    <property type="match status" value="1"/>
</dbReference>
<dbReference type="RefSeq" id="WP_174135835.1">
    <property type="nucleotide sequence ID" value="NZ_JABUFE010000002.1"/>
</dbReference>
<dbReference type="InterPro" id="IPR004045">
    <property type="entry name" value="Glutathione_S-Trfase_N"/>
</dbReference>
<dbReference type="CDD" id="cd03205">
    <property type="entry name" value="GST_C_6"/>
    <property type="match status" value="1"/>
</dbReference>
<dbReference type="SUPFAM" id="SSF47616">
    <property type="entry name" value="GST C-terminal domain-like"/>
    <property type="match status" value="1"/>
</dbReference>
<name>A0ABX2IUS2_9RHOB</name>
<dbReference type="SUPFAM" id="SSF52833">
    <property type="entry name" value="Thioredoxin-like"/>
    <property type="match status" value="1"/>
</dbReference>
<dbReference type="PANTHER" id="PTHR44051:SF8">
    <property type="entry name" value="GLUTATHIONE S-TRANSFERASE GSTA"/>
    <property type="match status" value="1"/>
</dbReference>
<evidence type="ECO:0000259" key="1">
    <source>
        <dbReference type="PROSITE" id="PS50404"/>
    </source>
</evidence>
<keyword evidence="3" id="KW-1185">Reference proteome</keyword>
<dbReference type="EMBL" id="JABUFE010000002">
    <property type="protein sequence ID" value="NSX54129.1"/>
    <property type="molecule type" value="Genomic_DNA"/>
</dbReference>
<dbReference type="Gene3D" id="3.40.30.10">
    <property type="entry name" value="Glutaredoxin"/>
    <property type="match status" value="1"/>
</dbReference>
<gene>
    <name evidence="2" type="ORF">HRQ87_04875</name>
</gene>
<dbReference type="PANTHER" id="PTHR44051">
    <property type="entry name" value="GLUTATHIONE S-TRANSFERASE-RELATED"/>
    <property type="match status" value="1"/>
</dbReference>
<feature type="domain" description="GST N-terminal" evidence="1">
    <location>
        <begin position="1"/>
        <end position="82"/>
    </location>
</feature>
<comment type="caution">
    <text evidence="2">The sequence shown here is derived from an EMBL/GenBank/DDBJ whole genome shotgun (WGS) entry which is preliminary data.</text>
</comment>
<proteinExistence type="predicted"/>
<evidence type="ECO:0000313" key="2">
    <source>
        <dbReference type="EMBL" id="NSX54129.1"/>
    </source>
</evidence>
<dbReference type="InterPro" id="IPR036282">
    <property type="entry name" value="Glutathione-S-Trfase_C_sf"/>
</dbReference>
<protein>
    <submittedName>
        <fullName evidence="2">Glutathione S-transferase</fullName>
    </submittedName>
</protein>
<evidence type="ECO:0000313" key="3">
    <source>
        <dbReference type="Proteomes" id="UP000777935"/>
    </source>
</evidence>
<dbReference type="PROSITE" id="PS50404">
    <property type="entry name" value="GST_NTER"/>
    <property type="match status" value="1"/>
</dbReference>
<dbReference type="Gene3D" id="1.20.1050.10">
    <property type="match status" value="1"/>
</dbReference>
<dbReference type="InterPro" id="IPR036249">
    <property type="entry name" value="Thioredoxin-like_sf"/>
</dbReference>
<sequence length="200" mass="22536">MKLLYAGPSPFVRKVLVLLHETGQTADIQLQQVVASPLDPDPALTAINPTGKIPALIRDDGPAIYDSRVICRYLDARVHAGLYPESRIWETLTLEATADAMMEAAVLMVYEARFKTEKQQSKDWIEGQWAKVNRAVSILNTRWTSHLSGPLDVAHIAVGCALGYLDFRHDDRGWRHGNDALKDWYQTFSQRDSMMKTTPK</sequence>
<accession>A0ABX2IUS2</accession>
<reference evidence="2 3" key="1">
    <citation type="submission" date="2020-06" db="EMBL/GenBank/DDBJ databases">
        <title>Sulfitobacter algicola sp. nov., isolated from green algae.</title>
        <authorList>
            <person name="Wang C."/>
        </authorList>
    </citation>
    <scope>NUCLEOTIDE SEQUENCE [LARGE SCALE GENOMIC DNA]</scope>
    <source>
        <strain evidence="2 3">1151</strain>
    </source>
</reference>
<organism evidence="2 3">
    <name type="scientific">Parasulfitobacter algicola</name>
    <dbReference type="NCBI Taxonomy" id="2614809"/>
    <lineage>
        <taxon>Bacteria</taxon>
        <taxon>Pseudomonadati</taxon>
        <taxon>Pseudomonadota</taxon>
        <taxon>Alphaproteobacteria</taxon>
        <taxon>Rhodobacterales</taxon>
        <taxon>Roseobacteraceae</taxon>
        <taxon>Parasulfitobacter</taxon>
    </lineage>
</organism>
<dbReference type="Pfam" id="PF13410">
    <property type="entry name" value="GST_C_2"/>
    <property type="match status" value="1"/>
</dbReference>
<dbReference type="Pfam" id="PF13409">
    <property type="entry name" value="GST_N_2"/>
    <property type="match status" value="1"/>
</dbReference>